<gene>
    <name evidence="2" type="ORF">FUAX_17280</name>
</gene>
<name>A0AAU9D8S4_9BACT</name>
<dbReference type="Proteomes" id="UP001348817">
    <property type="component" value="Chromosome"/>
</dbReference>
<keyword evidence="3" id="KW-1185">Reference proteome</keyword>
<dbReference type="EMBL" id="AP025314">
    <property type="protein sequence ID" value="BDD09296.1"/>
    <property type="molecule type" value="Genomic_DNA"/>
</dbReference>
<evidence type="ECO:0000313" key="3">
    <source>
        <dbReference type="Proteomes" id="UP001348817"/>
    </source>
</evidence>
<evidence type="ECO:0008006" key="4">
    <source>
        <dbReference type="Google" id="ProtNLM"/>
    </source>
</evidence>
<evidence type="ECO:0000313" key="2">
    <source>
        <dbReference type="EMBL" id="BDD09296.1"/>
    </source>
</evidence>
<dbReference type="KEGG" id="fax:FUAX_17280"/>
<proteinExistence type="predicted"/>
<protein>
    <recommendedName>
        <fullName evidence="4">DUF3667 domain-containing protein</fullName>
    </recommendedName>
</protein>
<organism evidence="2 3">
    <name type="scientific">Fulvitalea axinellae</name>
    <dbReference type="NCBI Taxonomy" id="1182444"/>
    <lineage>
        <taxon>Bacteria</taxon>
        <taxon>Pseudomonadati</taxon>
        <taxon>Bacteroidota</taxon>
        <taxon>Cytophagia</taxon>
        <taxon>Cytophagales</taxon>
        <taxon>Persicobacteraceae</taxon>
        <taxon>Fulvitalea</taxon>
    </lineage>
</organism>
<accession>A0AAU9D8S4</accession>
<keyword evidence="1" id="KW-1133">Transmembrane helix</keyword>
<keyword evidence="1" id="KW-0472">Membrane</keyword>
<sequence>MICKNCENDFEGKFCNNCGQSSEVRKIDFKYLADELANSVFQINRGLFFTIKELFLKPGVTVREFLEGKRQRHSKPLAFLLLTSTLYVLGLLLVGKNTYHGELMEGVLSGFDRPEDASVIISFFHWLAKNHAYAMLLFLPVFSLASFWVFFRSEYNYLEHLILNVYITGEQSMIYLVGSLCVLVFDNYIMQLLPALVGIGYNFWAFKQFFKGGNAFTRMLLTVLTYSLFIILVGTGIFLVGMITVFLNS</sequence>
<reference evidence="2 3" key="1">
    <citation type="submission" date="2021-12" db="EMBL/GenBank/DDBJ databases">
        <title>Genome sequencing of bacteria with rrn-lacking chromosome and rrn-plasmid.</title>
        <authorList>
            <person name="Anda M."/>
            <person name="Iwasaki W."/>
        </authorList>
    </citation>
    <scope>NUCLEOTIDE SEQUENCE [LARGE SCALE GENOMIC DNA]</scope>
    <source>
        <strain evidence="2 3">DSM 100852</strain>
    </source>
</reference>
<dbReference type="InterPro" id="IPR022134">
    <property type="entry name" value="DUF3667"/>
</dbReference>
<dbReference type="AlphaFoldDB" id="A0AAU9D8S4"/>
<feature type="transmembrane region" description="Helical" evidence="1">
    <location>
        <begin position="172"/>
        <end position="204"/>
    </location>
</feature>
<dbReference type="Pfam" id="PF12412">
    <property type="entry name" value="DUF3667"/>
    <property type="match status" value="1"/>
</dbReference>
<feature type="transmembrane region" description="Helical" evidence="1">
    <location>
        <begin position="77"/>
        <end position="95"/>
    </location>
</feature>
<feature type="transmembrane region" description="Helical" evidence="1">
    <location>
        <begin position="132"/>
        <end position="151"/>
    </location>
</feature>
<evidence type="ECO:0000256" key="1">
    <source>
        <dbReference type="SAM" id="Phobius"/>
    </source>
</evidence>
<dbReference type="RefSeq" id="WP_338394507.1">
    <property type="nucleotide sequence ID" value="NZ_AP025314.1"/>
</dbReference>
<feature type="transmembrane region" description="Helical" evidence="1">
    <location>
        <begin position="224"/>
        <end position="247"/>
    </location>
</feature>
<keyword evidence="1" id="KW-0812">Transmembrane</keyword>